<accession>A0ABS4ZBM8</accession>
<evidence type="ECO:0000256" key="1">
    <source>
        <dbReference type="SAM" id="MobiDB-lite"/>
    </source>
</evidence>
<evidence type="ECO:0000313" key="2">
    <source>
        <dbReference type="EMBL" id="MBP2418466.1"/>
    </source>
</evidence>
<comment type="caution">
    <text evidence="2">The sequence shown here is derived from an EMBL/GenBank/DDBJ whole genome shotgun (WGS) entry which is preliminary data.</text>
</comment>
<proteinExistence type="predicted"/>
<dbReference type="Proteomes" id="UP000758168">
    <property type="component" value="Unassembled WGS sequence"/>
</dbReference>
<evidence type="ECO:0008006" key="4">
    <source>
        <dbReference type="Google" id="ProtNLM"/>
    </source>
</evidence>
<feature type="compositionally biased region" description="Polar residues" evidence="1">
    <location>
        <begin position="101"/>
        <end position="123"/>
    </location>
</feature>
<keyword evidence="3" id="KW-1185">Reference proteome</keyword>
<sequence length="123" mass="12861">MDARPEDLPALVDRVPEGWTAVRYRGRPYGLRRTSRAQGRSVAIYAEELGGADVVSTNVYRTGSGDVLRPCEMPAATVLAFLGGWQPETGHDPAAGDAPPTGTQPGRCQPRGSTPPGTTSAGA</sequence>
<dbReference type="EMBL" id="JAGIOB010000001">
    <property type="protein sequence ID" value="MBP2418466.1"/>
    <property type="molecule type" value="Genomic_DNA"/>
</dbReference>
<feature type="region of interest" description="Disordered" evidence="1">
    <location>
        <begin position="84"/>
        <end position="123"/>
    </location>
</feature>
<dbReference type="RefSeq" id="WP_210057975.1">
    <property type="nucleotide sequence ID" value="NZ_BAAAMH010000002.1"/>
</dbReference>
<evidence type="ECO:0000313" key="3">
    <source>
        <dbReference type="Proteomes" id="UP000758168"/>
    </source>
</evidence>
<reference evidence="2 3" key="1">
    <citation type="submission" date="2021-03" db="EMBL/GenBank/DDBJ databases">
        <title>Sequencing the genomes of 1000 actinobacteria strains.</title>
        <authorList>
            <person name="Klenk H.-P."/>
        </authorList>
    </citation>
    <scope>NUCLEOTIDE SEQUENCE [LARGE SCALE GENOMIC DNA]</scope>
    <source>
        <strain evidence="2 3">DSM 12936</strain>
    </source>
</reference>
<organism evidence="2 3">
    <name type="scientific">Microlunatus capsulatus</name>
    <dbReference type="NCBI Taxonomy" id="99117"/>
    <lineage>
        <taxon>Bacteria</taxon>
        <taxon>Bacillati</taxon>
        <taxon>Actinomycetota</taxon>
        <taxon>Actinomycetes</taxon>
        <taxon>Propionibacteriales</taxon>
        <taxon>Propionibacteriaceae</taxon>
        <taxon>Microlunatus</taxon>
    </lineage>
</organism>
<gene>
    <name evidence="2" type="ORF">JOF54_003388</name>
</gene>
<protein>
    <recommendedName>
        <fullName evidence="4">Peptide methionine sulfoxide reductase</fullName>
    </recommendedName>
</protein>
<name>A0ABS4ZBM8_9ACTN</name>